<dbReference type="Proteomes" id="UP000697710">
    <property type="component" value="Unassembled WGS sequence"/>
</dbReference>
<dbReference type="AlphaFoldDB" id="A0A956LWU7"/>
<dbReference type="EMBL" id="JAGQHR010000073">
    <property type="protein sequence ID" value="MCA9726828.1"/>
    <property type="molecule type" value="Genomic_DNA"/>
</dbReference>
<dbReference type="SUPFAM" id="SSF144059">
    <property type="entry name" value="ImpE-like"/>
    <property type="match status" value="1"/>
</dbReference>
<sequence length="274" mass="30717">MPAEQSLRDGDLVQALAELQADVRKDPSNPKHRIFLFQLYALMGQWDRANTQLGVVGEMDPTTLPMVQTYREALRCEALRRSVFKGERSPLVFGKPEAWIALMSEALKLSSAGKVAESQRLRGEALEQAETTSGTVDDQAFAWLADADPRLGPTVEAIVNGRYYWIPLRRLRSISIEKPTDLRDLVWAPVQFLFANGGETVGFIPSRYPGSEDAEDPQLKMARKTEWIDRGEDFFEGSGLRMLATDQGEYPLLEIREIRLDSPEEAAETAENDG</sequence>
<protein>
    <submittedName>
        <fullName evidence="1">Virulence protein SciE type</fullName>
    </submittedName>
</protein>
<dbReference type="Pfam" id="PF07024">
    <property type="entry name" value="ImpE"/>
    <property type="match status" value="1"/>
</dbReference>
<organism evidence="1 2">
    <name type="scientific">Eiseniibacteriota bacterium</name>
    <dbReference type="NCBI Taxonomy" id="2212470"/>
    <lineage>
        <taxon>Bacteria</taxon>
        <taxon>Candidatus Eiseniibacteriota</taxon>
    </lineage>
</organism>
<accession>A0A956LWU7</accession>
<gene>
    <name evidence="1" type="ORF">KC729_04030</name>
</gene>
<evidence type="ECO:0000313" key="1">
    <source>
        <dbReference type="EMBL" id="MCA9726828.1"/>
    </source>
</evidence>
<proteinExistence type="predicted"/>
<dbReference type="PIRSF" id="PIRSF029288">
    <property type="entry name" value="SciE_ImpE"/>
    <property type="match status" value="1"/>
</dbReference>
<reference evidence="1" key="2">
    <citation type="journal article" date="2021" name="Microbiome">
        <title>Successional dynamics and alternative stable states in a saline activated sludge microbial community over 9 years.</title>
        <authorList>
            <person name="Wang Y."/>
            <person name="Ye J."/>
            <person name="Ju F."/>
            <person name="Liu L."/>
            <person name="Boyd J.A."/>
            <person name="Deng Y."/>
            <person name="Parks D.H."/>
            <person name="Jiang X."/>
            <person name="Yin X."/>
            <person name="Woodcroft B.J."/>
            <person name="Tyson G.W."/>
            <person name="Hugenholtz P."/>
            <person name="Polz M.F."/>
            <person name="Zhang T."/>
        </authorList>
    </citation>
    <scope>NUCLEOTIDE SEQUENCE</scope>
    <source>
        <strain evidence="1">HKST-UBA01</strain>
    </source>
</reference>
<evidence type="ECO:0000313" key="2">
    <source>
        <dbReference type="Proteomes" id="UP000697710"/>
    </source>
</evidence>
<name>A0A956LWU7_UNCEI</name>
<dbReference type="InterPro" id="IPR011990">
    <property type="entry name" value="TPR-like_helical_dom_sf"/>
</dbReference>
<dbReference type="Gene3D" id="1.25.40.10">
    <property type="entry name" value="Tetratricopeptide repeat domain"/>
    <property type="match status" value="1"/>
</dbReference>
<comment type="caution">
    <text evidence="1">The sequence shown here is derived from an EMBL/GenBank/DDBJ whole genome shotgun (WGS) entry which is preliminary data.</text>
</comment>
<reference evidence="1" key="1">
    <citation type="submission" date="2020-04" db="EMBL/GenBank/DDBJ databases">
        <authorList>
            <person name="Zhang T."/>
        </authorList>
    </citation>
    <scope>NUCLEOTIDE SEQUENCE</scope>
    <source>
        <strain evidence="1">HKST-UBA01</strain>
    </source>
</reference>
<dbReference type="InterPro" id="IPR009211">
    <property type="entry name" value="TagJ"/>
</dbReference>